<dbReference type="Proteomes" id="UP000076858">
    <property type="component" value="Unassembled WGS sequence"/>
</dbReference>
<sequence>MPRGVCQRKEGAIEGRARPNAIEIESTGAAVSLAIVIKGSAIVYQSLTSLRCLHRYAAAAEAASLKTIKRDKGGRHNNGRIDVQSSFKCHFEVSRRLSAKWLRRNGGSAVKCLFVLTKRECEKC</sequence>
<evidence type="ECO:0000313" key="1">
    <source>
        <dbReference type="EMBL" id="KZS16321.1"/>
    </source>
</evidence>
<organism evidence="1 2">
    <name type="scientific">Daphnia magna</name>
    <dbReference type="NCBI Taxonomy" id="35525"/>
    <lineage>
        <taxon>Eukaryota</taxon>
        <taxon>Metazoa</taxon>
        <taxon>Ecdysozoa</taxon>
        <taxon>Arthropoda</taxon>
        <taxon>Crustacea</taxon>
        <taxon>Branchiopoda</taxon>
        <taxon>Diplostraca</taxon>
        <taxon>Cladocera</taxon>
        <taxon>Anomopoda</taxon>
        <taxon>Daphniidae</taxon>
        <taxon>Daphnia</taxon>
    </lineage>
</organism>
<accession>A0A164ZG94</accession>
<gene>
    <name evidence="1" type="ORF">APZ42_017987</name>
</gene>
<evidence type="ECO:0000313" key="2">
    <source>
        <dbReference type="Proteomes" id="UP000076858"/>
    </source>
</evidence>
<reference evidence="1 2" key="1">
    <citation type="submission" date="2016-03" db="EMBL/GenBank/DDBJ databases">
        <title>EvidentialGene: Evidence-directed Construction of Genes on Genomes.</title>
        <authorList>
            <person name="Gilbert D.G."/>
            <person name="Choi J.-H."/>
            <person name="Mockaitis K."/>
            <person name="Colbourne J."/>
            <person name="Pfrender M."/>
        </authorList>
    </citation>
    <scope>NUCLEOTIDE SEQUENCE [LARGE SCALE GENOMIC DNA]</scope>
    <source>
        <strain evidence="1 2">Xinb3</strain>
        <tissue evidence="1">Complete organism</tissue>
    </source>
</reference>
<name>A0A164ZG94_9CRUS</name>
<comment type="caution">
    <text evidence="1">The sequence shown here is derived from an EMBL/GenBank/DDBJ whole genome shotgun (WGS) entry which is preliminary data.</text>
</comment>
<protein>
    <submittedName>
        <fullName evidence="1">Uncharacterized protein</fullName>
    </submittedName>
</protein>
<proteinExistence type="predicted"/>
<dbReference type="AlphaFoldDB" id="A0A164ZG94"/>
<dbReference type="EMBL" id="LRGB01000725">
    <property type="protein sequence ID" value="KZS16321.1"/>
    <property type="molecule type" value="Genomic_DNA"/>
</dbReference>
<keyword evidence="2" id="KW-1185">Reference proteome</keyword>